<keyword evidence="2" id="KW-1185">Reference proteome</keyword>
<gene>
    <name evidence="1" type="ORF">Pmar_PMAR001097</name>
</gene>
<dbReference type="GeneID" id="9057347"/>
<dbReference type="EMBL" id="GG676168">
    <property type="protein sequence ID" value="EER12300.1"/>
    <property type="molecule type" value="Genomic_DNA"/>
</dbReference>
<protein>
    <recommendedName>
        <fullName evidence="3">Reverse transcriptase/retrotransposon-derived protein RNase H-like domain-containing protein</fullName>
    </recommendedName>
</protein>
<evidence type="ECO:0008006" key="3">
    <source>
        <dbReference type="Google" id="ProtNLM"/>
    </source>
</evidence>
<dbReference type="Proteomes" id="UP000007800">
    <property type="component" value="Unassembled WGS sequence"/>
</dbReference>
<dbReference type="SUPFAM" id="SSF56672">
    <property type="entry name" value="DNA/RNA polymerases"/>
    <property type="match status" value="1"/>
</dbReference>
<sequence>MDDLIVTCSCPKLLLEAVTILLSVCRKYGFRCQPKKCRIGVPTEHPCKVLGLRWNPSDTLSDCEGPNFPPCVLALSEDKVLLTRRDVMSLIAQCYDPLGFQSNLLLRMRLILRRELEKDPVSDLDEFIGVEAFKTLQATMMDFDNSLPIPRVLKLAADSTFYLFCDASGFGIGTIICDSDFNLVRCSAHLIQAVKLPWSIVRKELTSCLEVACLYSETTRAMESVNLSVPTPELYTDNEANYHRTGGFDQPVAPVGQSLQAFLSVEGLRCLSIWLEIICACCMGVADSVQDLPALGSAWWEGIPSTW</sequence>
<organism evidence="2">
    <name type="scientific">Perkinsus marinus (strain ATCC 50983 / TXsc)</name>
    <dbReference type="NCBI Taxonomy" id="423536"/>
    <lineage>
        <taxon>Eukaryota</taxon>
        <taxon>Sar</taxon>
        <taxon>Alveolata</taxon>
        <taxon>Perkinsozoa</taxon>
        <taxon>Perkinsea</taxon>
        <taxon>Perkinsida</taxon>
        <taxon>Perkinsidae</taxon>
        <taxon>Perkinsus</taxon>
    </lineage>
</organism>
<dbReference type="Pfam" id="PF05380">
    <property type="entry name" value="Peptidase_A17"/>
    <property type="match status" value="1"/>
</dbReference>
<dbReference type="OrthoDB" id="5986643at2759"/>
<name>C5KSV0_PERM5</name>
<reference evidence="1 2" key="1">
    <citation type="submission" date="2008-07" db="EMBL/GenBank/DDBJ databases">
        <authorList>
            <person name="El-Sayed N."/>
            <person name="Caler E."/>
            <person name="Inman J."/>
            <person name="Amedeo P."/>
            <person name="Hass B."/>
            <person name="Wortman J."/>
        </authorList>
    </citation>
    <scope>NUCLEOTIDE SEQUENCE [LARGE SCALE GENOMIC DNA]</scope>
    <source>
        <strain evidence="2">ATCC 50983 / TXsc</strain>
    </source>
</reference>
<dbReference type="RefSeq" id="XP_002780505.1">
    <property type="nucleotide sequence ID" value="XM_002780459.1"/>
</dbReference>
<dbReference type="InParanoid" id="C5KSV0"/>
<proteinExistence type="predicted"/>
<evidence type="ECO:0000313" key="1">
    <source>
        <dbReference type="EMBL" id="EER12300.1"/>
    </source>
</evidence>
<dbReference type="AlphaFoldDB" id="C5KSV0"/>
<dbReference type="InterPro" id="IPR008042">
    <property type="entry name" value="Retrotrans_Pao"/>
</dbReference>
<dbReference type="InterPro" id="IPR043502">
    <property type="entry name" value="DNA/RNA_pol_sf"/>
</dbReference>
<evidence type="ECO:0000313" key="2">
    <source>
        <dbReference type="Proteomes" id="UP000007800"/>
    </source>
</evidence>
<accession>C5KSV0</accession>